<evidence type="ECO:0000256" key="1">
    <source>
        <dbReference type="SAM" id="Phobius"/>
    </source>
</evidence>
<evidence type="ECO:0000313" key="2">
    <source>
        <dbReference type="EMBL" id="EAR89548.2"/>
    </source>
</evidence>
<evidence type="ECO:0000313" key="3">
    <source>
        <dbReference type="Proteomes" id="UP000009168"/>
    </source>
</evidence>
<gene>
    <name evidence="2" type="ORF">TTHERM_00160630</name>
</gene>
<dbReference type="RefSeq" id="XP_001009793.2">
    <property type="nucleotide sequence ID" value="XM_001009793.2"/>
</dbReference>
<keyword evidence="1" id="KW-0812">Transmembrane</keyword>
<dbReference type="AlphaFoldDB" id="Q22W69"/>
<organism evidence="2 3">
    <name type="scientific">Tetrahymena thermophila (strain SB210)</name>
    <dbReference type="NCBI Taxonomy" id="312017"/>
    <lineage>
        <taxon>Eukaryota</taxon>
        <taxon>Sar</taxon>
        <taxon>Alveolata</taxon>
        <taxon>Ciliophora</taxon>
        <taxon>Intramacronucleata</taxon>
        <taxon>Oligohymenophorea</taxon>
        <taxon>Hymenostomatida</taxon>
        <taxon>Tetrahymenina</taxon>
        <taxon>Tetrahymenidae</taxon>
        <taxon>Tetrahymena</taxon>
    </lineage>
</organism>
<protein>
    <submittedName>
        <fullName evidence="2">Tetraspanin family protein, putative</fullName>
    </submittedName>
</protein>
<dbReference type="InParanoid" id="Q22W69"/>
<dbReference type="Proteomes" id="UP000009168">
    <property type="component" value="Unassembled WGS sequence"/>
</dbReference>
<dbReference type="EMBL" id="GG662820">
    <property type="protein sequence ID" value="EAR89548.2"/>
    <property type="molecule type" value="Genomic_DNA"/>
</dbReference>
<dbReference type="KEGG" id="tet:TTHERM_00160630"/>
<dbReference type="HOGENOM" id="CLU_919750_0_0_1"/>
<keyword evidence="1" id="KW-0472">Membrane</keyword>
<keyword evidence="3" id="KW-1185">Reference proteome</keyword>
<proteinExistence type="predicted"/>
<feature type="transmembrane region" description="Helical" evidence="1">
    <location>
        <begin position="152"/>
        <end position="174"/>
    </location>
</feature>
<name>Q22W69_TETTS</name>
<dbReference type="GeneID" id="7834002"/>
<accession>Q22W69</accession>
<keyword evidence="1" id="KW-1133">Transmembrane helix</keyword>
<reference evidence="3" key="1">
    <citation type="journal article" date="2006" name="PLoS Biol.">
        <title>Macronuclear genome sequence of the ciliate Tetrahymena thermophila, a model eukaryote.</title>
        <authorList>
            <person name="Eisen J.A."/>
            <person name="Coyne R.S."/>
            <person name="Wu M."/>
            <person name="Wu D."/>
            <person name="Thiagarajan M."/>
            <person name="Wortman J.R."/>
            <person name="Badger J.H."/>
            <person name="Ren Q."/>
            <person name="Amedeo P."/>
            <person name="Jones K.M."/>
            <person name="Tallon L.J."/>
            <person name="Delcher A.L."/>
            <person name="Salzberg S.L."/>
            <person name="Silva J.C."/>
            <person name="Haas B.J."/>
            <person name="Majoros W.H."/>
            <person name="Farzad M."/>
            <person name="Carlton J.M."/>
            <person name="Smith R.K. Jr."/>
            <person name="Garg J."/>
            <person name="Pearlman R.E."/>
            <person name="Karrer K.M."/>
            <person name="Sun L."/>
            <person name="Manning G."/>
            <person name="Elde N.C."/>
            <person name="Turkewitz A.P."/>
            <person name="Asai D.J."/>
            <person name="Wilkes D.E."/>
            <person name="Wang Y."/>
            <person name="Cai H."/>
            <person name="Collins K."/>
            <person name="Stewart B.A."/>
            <person name="Lee S.R."/>
            <person name="Wilamowska K."/>
            <person name="Weinberg Z."/>
            <person name="Ruzzo W.L."/>
            <person name="Wloga D."/>
            <person name="Gaertig J."/>
            <person name="Frankel J."/>
            <person name="Tsao C.-C."/>
            <person name="Gorovsky M.A."/>
            <person name="Keeling P.J."/>
            <person name="Waller R.F."/>
            <person name="Patron N.J."/>
            <person name="Cherry J.M."/>
            <person name="Stover N.A."/>
            <person name="Krieger C.J."/>
            <person name="del Toro C."/>
            <person name="Ryder H.F."/>
            <person name="Williamson S.C."/>
            <person name="Barbeau R.A."/>
            <person name="Hamilton E.P."/>
            <person name="Orias E."/>
        </authorList>
    </citation>
    <scope>NUCLEOTIDE SEQUENCE [LARGE SCALE GENOMIC DNA]</scope>
    <source>
        <strain evidence="3">SB210</strain>
    </source>
</reference>
<sequence>MYADNYVSKELSDQNCTTGPLKVANDVFDTAQQYWCKNIDLQGQTVGCPCNIQNKSQWSPADQEILSTYNGISSTGTNSVDDCVIFQQELNGNSDEVQFLKLIEETFECTGICKGDIIYYFSDINRGPTDTTQGCYIQIRDFIFHWLGLCHIYSIIAFSIELASTIFTFINFWIDKRNKQKYNNAQRIHNKEIE</sequence>